<accession>A0ABV6M2U0</accession>
<dbReference type="InterPro" id="IPR018392">
    <property type="entry name" value="LysM"/>
</dbReference>
<organism evidence="4 5">
    <name type="scientific">Phytohabitans kaempferiae</name>
    <dbReference type="NCBI Taxonomy" id="1620943"/>
    <lineage>
        <taxon>Bacteria</taxon>
        <taxon>Bacillati</taxon>
        <taxon>Actinomycetota</taxon>
        <taxon>Actinomycetes</taxon>
        <taxon>Micromonosporales</taxon>
        <taxon>Micromonosporaceae</taxon>
    </lineage>
</organism>
<dbReference type="Gene3D" id="3.10.350.10">
    <property type="entry name" value="LysM domain"/>
    <property type="match status" value="1"/>
</dbReference>
<feature type="region of interest" description="Disordered" evidence="1">
    <location>
        <begin position="219"/>
        <end position="240"/>
    </location>
</feature>
<dbReference type="PANTHER" id="PTHR34700:SF4">
    <property type="entry name" value="PHAGE-LIKE ELEMENT PBSX PROTEIN XKDP"/>
    <property type="match status" value="1"/>
</dbReference>
<proteinExistence type="predicted"/>
<evidence type="ECO:0000313" key="5">
    <source>
        <dbReference type="Proteomes" id="UP001589867"/>
    </source>
</evidence>
<feature type="domain" description="LysM" evidence="3">
    <location>
        <begin position="71"/>
        <end position="124"/>
    </location>
</feature>
<feature type="compositionally biased region" description="Pro residues" evidence="1">
    <location>
        <begin position="162"/>
        <end position="174"/>
    </location>
</feature>
<name>A0ABV6M2U0_9ACTN</name>
<dbReference type="RefSeq" id="WP_377251351.1">
    <property type="nucleotide sequence ID" value="NZ_JBHLUH010000023.1"/>
</dbReference>
<dbReference type="Proteomes" id="UP001589867">
    <property type="component" value="Unassembled WGS sequence"/>
</dbReference>
<dbReference type="CDD" id="cd00118">
    <property type="entry name" value="LysM"/>
    <property type="match status" value="1"/>
</dbReference>
<dbReference type="InterPro" id="IPR052196">
    <property type="entry name" value="Bact_Kbp"/>
</dbReference>
<keyword evidence="5" id="KW-1185">Reference proteome</keyword>
<dbReference type="InterPro" id="IPR036779">
    <property type="entry name" value="LysM_dom_sf"/>
</dbReference>
<evidence type="ECO:0000256" key="1">
    <source>
        <dbReference type="SAM" id="MobiDB-lite"/>
    </source>
</evidence>
<comment type="caution">
    <text evidence="4">The sequence shown here is derived from an EMBL/GenBank/DDBJ whole genome shotgun (WGS) entry which is preliminary data.</text>
</comment>
<feature type="chain" id="PRO_5046909339" evidence="2">
    <location>
        <begin position="21"/>
        <end position="682"/>
    </location>
</feature>
<keyword evidence="2" id="KW-0732">Signal</keyword>
<gene>
    <name evidence="4" type="ORF">ACFFIA_15250</name>
</gene>
<feature type="region of interest" description="Disordered" evidence="1">
    <location>
        <begin position="523"/>
        <end position="616"/>
    </location>
</feature>
<dbReference type="PROSITE" id="PS51782">
    <property type="entry name" value="LYSM"/>
    <property type="match status" value="1"/>
</dbReference>
<dbReference type="EMBL" id="JBHLUH010000023">
    <property type="protein sequence ID" value="MFC0529016.1"/>
    <property type="molecule type" value="Genomic_DNA"/>
</dbReference>
<feature type="signal peptide" evidence="2">
    <location>
        <begin position="1"/>
        <end position="20"/>
    </location>
</feature>
<evidence type="ECO:0000256" key="2">
    <source>
        <dbReference type="SAM" id="SignalP"/>
    </source>
</evidence>
<dbReference type="PANTHER" id="PTHR34700">
    <property type="entry name" value="POTASSIUM BINDING PROTEIN KBP"/>
    <property type="match status" value="1"/>
</dbReference>
<evidence type="ECO:0000259" key="3">
    <source>
        <dbReference type="PROSITE" id="PS51782"/>
    </source>
</evidence>
<reference evidence="4 5" key="1">
    <citation type="submission" date="2024-09" db="EMBL/GenBank/DDBJ databases">
        <authorList>
            <person name="Sun Q."/>
            <person name="Mori K."/>
        </authorList>
    </citation>
    <scope>NUCLEOTIDE SEQUENCE [LARGE SCALE GENOMIC DNA]</scope>
    <source>
        <strain evidence="4 5">TBRC 3947</strain>
    </source>
</reference>
<protein>
    <submittedName>
        <fullName evidence="4">LysM peptidoglycan-binding domain-containing protein</fullName>
    </submittedName>
</protein>
<evidence type="ECO:0000313" key="4">
    <source>
        <dbReference type="EMBL" id="MFC0529016.1"/>
    </source>
</evidence>
<feature type="compositionally biased region" description="Polar residues" evidence="1">
    <location>
        <begin position="597"/>
        <end position="607"/>
    </location>
</feature>
<sequence>MAAAVLGATAATTASGVAAAAPPAAAGAEPATGQPAADRLSAASFVAPEVVDHPEEQSADGTAGTGARAHGFYTVAESDWLWAIAGRFLGDPQRYDEIAKLNAQLERADPRFPDHIEPGQQLRLPAEARDRGTRPHAKGTTTAAADAASRPPTPKTETTSPPTRPPHPVQPEGPPATESVPRPPERGGSIGADELLAVTAVLVNATVLAALIRYRLHQRRRPRPNRARPQPPPTSAAIQSAGTLDVERIDRALRALPPTLRHREDTAMPDIVAVWVTHGDINLVLAQPTPAAPAPFIADSTGTTWSLPRQASLGPSDGPAPLPALATVAANNDGHLLIDLERTGVLAINGDRERGTDLLRYLAAELVTNQWSDDMEIVLAGFDAADAEHIAALGGSRITTAGSVAAAIAQAHDDAGKNAVATQDSDEGTTCARRVRGGDTGKPHVLLIADPAGNEDALRVLSQYLASADGRAVTVVASAAIPTTWQVTVASDGTLTIDWLDADDLTASRLPATQLAGMAALFNRVRTDTRPNTTDPEDQTTTGSQRPASGHDSDSPLLAIEAPPPAPVDTGPSRPVPDQTVVPPRALLPPDAFAGENRTTVTRSGQSEPDLEADLNDWYSPEPHRPRIAILGPVHVQAPGEPPDERRRFYSEIIVYVAQRGERGATGEQIDDNLWPQQQVNP</sequence>
<feature type="region of interest" description="Disordered" evidence="1">
    <location>
        <begin position="109"/>
        <end position="188"/>
    </location>
</feature>
<feature type="compositionally biased region" description="Polar residues" evidence="1">
    <location>
        <begin position="530"/>
        <end position="547"/>
    </location>
</feature>